<dbReference type="EMBL" id="JAQFWP010000001">
    <property type="protein sequence ID" value="MDA2802918.1"/>
    <property type="molecule type" value="Genomic_DNA"/>
</dbReference>
<accession>A0ABT4TDY5</accession>
<dbReference type="InterPro" id="IPR035948">
    <property type="entry name" value="YwqG-like_sf"/>
</dbReference>
<keyword evidence="2" id="KW-1185">Reference proteome</keyword>
<comment type="caution">
    <text evidence="1">The sequence shown here is derived from an EMBL/GenBank/DDBJ whole genome shotgun (WGS) entry which is preliminary data.</text>
</comment>
<proteinExistence type="predicted"/>
<protein>
    <submittedName>
        <fullName evidence="1">DUF1963 domain-containing protein</fullName>
    </submittedName>
</protein>
<dbReference type="Proteomes" id="UP001165685">
    <property type="component" value="Unassembled WGS sequence"/>
</dbReference>
<name>A0ABT4TDY5_9ACTN</name>
<reference evidence="1" key="1">
    <citation type="submission" date="2023-01" db="EMBL/GenBank/DDBJ databases">
        <title>Draft genome sequence of Nocardiopsis sp. LSu2-4 isolated from halophytes.</title>
        <authorList>
            <person name="Duangmal K."/>
            <person name="Chantavorakit T."/>
        </authorList>
    </citation>
    <scope>NUCLEOTIDE SEQUENCE</scope>
    <source>
        <strain evidence="1">LSu2-4</strain>
    </source>
</reference>
<dbReference type="Gene3D" id="2.30.320.10">
    <property type="entry name" value="YwqG-like"/>
    <property type="match status" value="1"/>
</dbReference>
<gene>
    <name evidence="1" type="ORF">O4U47_00210</name>
</gene>
<evidence type="ECO:0000313" key="1">
    <source>
        <dbReference type="EMBL" id="MDA2802918.1"/>
    </source>
</evidence>
<evidence type="ECO:0000313" key="2">
    <source>
        <dbReference type="Proteomes" id="UP001165685"/>
    </source>
</evidence>
<dbReference type="Pfam" id="PF09234">
    <property type="entry name" value="DUF1963"/>
    <property type="match status" value="1"/>
</dbReference>
<dbReference type="RefSeq" id="WP_270674784.1">
    <property type="nucleotide sequence ID" value="NZ_JAQFWP010000001.1"/>
</dbReference>
<dbReference type="SUPFAM" id="SSF103032">
    <property type="entry name" value="Hypothetical protein YwqG"/>
    <property type="match status" value="1"/>
</dbReference>
<sequence>MSVDDLRTMHFGRLVSAEDGEAGAAADGGPVTRFGGRPDWLSEPEWPLPGGRPLRFVAQVRLPGAEPRMAYIFMDDGYERDFSEYGWNTDAPQAYRVNDPYIPNTVIVQPGGTPYVRTAPAAEGPTLYYSATGSDRTPVEYRVELTPYEGDPGEDAEPEDVVPWWSDVQVGGKVFWLQGDESPGDEWHHLATIDSDDGKYSINCGDAGTAYAFLNPEQTGGILIVQSC</sequence>
<dbReference type="InterPro" id="IPR015315">
    <property type="entry name" value="DUF1963"/>
</dbReference>
<organism evidence="1 2">
    <name type="scientific">Nocardiopsis suaedae</name>
    <dbReference type="NCBI Taxonomy" id="3018444"/>
    <lineage>
        <taxon>Bacteria</taxon>
        <taxon>Bacillati</taxon>
        <taxon>Actinomycetota</taxon>
        <taxon>Actinomycetes</taxon>
        <taxon>Streptosporangiales</taxon>
        <taxon>Nocardiopsidaceae</taxon>
        <taxon>Nocardiopsis</taxon>
    </lineage>
</organism>